<gene>
    <name evidence="4" type="ORF">EYC79_22465</name>
</gene>
<dbReference type="EMBL" id="SISF01000034">
    <property type="protein sequence ID" value="TBN08293.1"/>
    <property type="molecule type" value="Genomic_DNA"/>
</dbReference>
<name>A0ABY1Y2G6_9HYPH</name>
<evidence type="ECO:0000256" key="2">
    <source>
        <dbReference type="SAM" id="SignalP"/>
    </source>
</evidence>
<comment type="caution">
    <text evidence="4">The sequence shown here is derived from an EMBL/GenBank/DDBJ whole genome shotgun (WGS) entry which is preliminary data.</text>
</comment>
<feature type="signal peptide" evidence="2">
    <location>
        <begin position="1"/>
        <end position="35"/>
    </location>
</feature>
<evidence type="ECO:0000313" key="5">
    <source>
        <dbReference type="Proteomes" id="UP000294239"/>
    </source>
</evidence>
<dbReference type="Gene3D" id="3.30.1380.10">
    <property type="match status" value="1"/>
</dbReference>
<sequence>MKMEMGQQRRRSRDAVAAASSIVFALLMLSGCVSAKPEGKDVAAVLDPAALADGEGADGAKTQAAAPNGVQPAQPGYVDPRMVSAANGKSAANTMPNGAAQAPQVPAAGNGADQPNGGYAMQATGVAAGSHSIFSSGTTSTGQADMDSVPAYAPTRRIVPALKSVYSTQGHAPAEPVPQPSQDQSSNAVPGVSSPAPTNALASGKSSTNEEPSQGQQNIPMAAALFAGVSKKRGVTGQDAATALGGMAQPAVASLGKAAPSFDESHLDDEDDKPTGLMKLVSMPGLTRIAPNGLVLQTNQVNVGCLKPELVHRIKELESHYRKPAIITSGYRPPKGVTHGSKHFTCEAVDIQIKGVSKWDLADYLRSLPGRGGVGTYCHTESVHMDIGESRDWNWPCRKTGTSS</sequence>
<dbReference type="InterPro" id="IPR013230">
    <property type="entry name" value="Peptidase_M15A_C"/>
</dbReference>
<dbReference type="Pfam" id="PF08291">
    <property type="entry name" value="Peptidase_M15_3"/>
    <property type="match status" value="1"/>
</dbReference>
<feature type="region of interest" description="Disordered" evidence="1">
    <location>
        <begin position="167"/>
        <end position="217"/>
    </location>
</feature>
<dbReference type="Proteomes" id="UP000294239">
    <property type="component" value="Unassembled WGS sequence"/>
</dbReference>
<keyword evidence="5" id="KW-1185">Reference proteome</keyword>
<organism evidence="4 5">
    <name type="scientific">Agrobacterium cavarae</name>
    <dbReference type="NCBI Taxonomy" id="2528239"/>
    <lineage>
        <taxon>Bacteria</taxon>
        <taxon>Pseudomonadati</taxon>
        <taxon>Pseudomonadota</taxon>
        <taxon>Alphaproteobacteria</taxon>
        <taxon>Hyphomicrobiales</taxon>
        <taxon>Rhizobiaceae</taxon>
        <taxon>Rhizobium/Agrobacterium group</taxon>
        <taxon>Agrobacterium</taxon>
    </lineage>
</organism>
<evidence type="ECO:0000256" key="1">
    <source>
        <dbReference type="SAM" id="MobiDB-lite"/>
    </source>
</evidence>
<evidence type="ECO:0000313" key="4">
    <source>
        <dbReference type="EMBL" id="TBN08293.1"/>
    </source>
</evidence>
<protein>
    <submittedName>
        <fullName evidence="4">DUF882 domain-containing protein</fullName>
    </submittedName>
</protein>
<dbReference type="SUPFAM" id="SSF55166">
    <property type="entry name" value="Hedgehog/DD-peptidase"/>
    <property type="match status" value="1"/>
</dbReference>
<dbReference type="InterPro" id="IPR009045">
    <property type="entry name" value="Zn_M74/Hedgehog-like"/>
</dbReference>
<keyword evidence="2" id="KW-0732">Signal</keyword>
<evidence type="ECO:0000259" key="3">
    <source>
        <dbReference type="Pfam" id="PF08291"/>
    </source>
</evidence>
<reference evidence="4 5" key="1">
    <citation type="submission" date="2019-02" db="EMBL/GenBank/DDBJ databases">
        <title>Current taxonomic status of genus Agrobacterium and description of Agrobacterium cavarae sp. nov. isolated from maize roots.</title>
        <authorList>
            <person name="Flores-Felix J.D."/>
            <person name="Menendez E."/>
            <person name="Ramirez-Bahena M.H."/>
            <person name="Garcia-Fraile P."/>
            <person name="Velazquez E."/>
        </authorList>
    </citation>
    <scope>NUCLEOTIDE SEQUENCE [LARGE SCALE GENOMIC DNA]</scope>
    <source>
        <strain evidence="4 5">RZME10</strain>
    </source>
</reference>
<feature type="compositionally biased region" description="Polar residues" evidence="1">
    <location>
        <begin position="195"/>
        <end position="217"/>
    </location>
</feature>
<accession>A0ABY1Y2G6</accession>
<feature type="domain" description="Peptidase M15A C-terminal" evidence="3">
    <location>
        <begin position="289"/>
        <end position="386"/>
    </location>
</feature>
<dbReference type="PROSITE" id="PS51257">
    <property type="entry name" value="PROKAR_LIPOPROTEIN"/>
    <property type="match status" value="1"/>
</dbReference>
<feature type="chain" id="PRO_5045149108" evidence="2">
    <location>
        <begin position="36"/>
        <end position="404"/>
    </location>
</feature>
<proteinExistence type="predicted"/>
<feature type="region of interest" description="Disordered" evidence="1">
    <location>
        <begin position="54"/>
        <end position="76"/>
    </location>
</feature>